<feature type="non-terminal residue" evidence="2">
    <location>
        <position position="1"/>
    </location>
</feature>
<accession>A0A2P5BEL5</accession>
<dbReference type="AlphaFoldDB" id="A0A2P5BEL5"/>
<name>A0A2P5BEL5_PARAD</name>
<evidence type="ECO:0000313" key="2">
    <source>
        <dbReference type="EMBL" id="PON47234.1"/>
    </source>
</evidence>
<sequence>SQCSVYIKDSNVSLLQSIADIRLVDRNLAAQYELRIGTILGDRSNFELRLHLTLQPHIHIIDHVIAYQMPALGQLTARHSNRASRANPHGDSQGHRNAQGSWKFRNPR</sequence>
<dbReference type="EMBL" id="JXTB01000298">
    <property type="protein sequence ID" value="PON47234.1"/>
    <property type="molecule type" value="Genomic_DNA"/>
</dbReference>
<proteinExistence type="predicted"/>
<protein>
    <submittedName>
        <fullName evidence="2">Uncharacterized protein</fullName>
    </submittedName>
</protein>
<gene>
    <name evidence="2" type="ORF">PanWU01x14_246150</name>
</gene>
<organism evidence="2 3">
    <name type="scientific">Parasponia andersonii</name>
    <name type="common">Sponia andersonii</name>
    <dbReference type="NCBI Taxonomy" id="3476"/>
    <lineage>
        <taxon>Eukaryota</taxon>
        <taxon>Viridiplantae</taxon>
        <taxon>Streptophyta</taxon>
        <taxon>Embryophyta</taxon>
        <taxon>Tracheophyta</taxon>
        <taxon>Spermatophyta</taxon>
        <taxon>Magnoliopsida</taxon>
        <taxon>eudicotyledons</taxon>
        <taxon>Gunneridae</taxon>
        <taxon>Pentapetalae</taxon>
        <taxon>rosids</taxon>
        <taxon>fabids</taxon>
        <taxon>Rosales</taxon>
        <taxon>Cannabaceae</taxon>
        <taxon>Parasponia</taxon>
    </lineage>
</organism>
<dbReference type="Proteomes" id="UP000237105">
    <property type="component" value="Unassembled WGS sequence"/>
</dbReference>
<feature type="region of interest" description="Disordered" evidence="1">
    <location>
        <begin position="77"/>
        <end position="108"/>
    </location>
</feature>
<evidence type="ECO:0000256" key="1">
    <source>
        <dbReference type="SAM" id="MobiDB-lite"/>
    </source>
</evidence>
<evidence type="ECO:0000313" key="3">
    <source>
        <dbReference type="Proteomes" id="UP000237105"/>
    </source>
</evidence>
<reference evidence="3" key="1">
    <citation type="submission" date="2016-06" db="EMBL/GenBank/DDBJ databases">
        <title>Parallel loss of symbiosis genes in relatives of nitrogen-fixing non-legume Parasponia.</title>
        <authorList>
            <person name="Van Velzen R."/>
            <person name="Holmer R."/>
            <person name="Bu F."/>
            <person name="Rutten L."/>
            <person name="Van Zeijl A."/>
            <person name="Liu W."/>
            <person name="Santuari L."/>
            <person name="Cao Q."/>
            <person name="Sharma T."/>
            <person name="Shen D."/>
            <person name="Roswanjaya Y."/>
            <person name="Wardhani T."/>
            <person name="Kalhor M.S."/>
            <person name="Jansen J."/>
            <person name="Van den Hoogen J."/>
            <person name="Gungor B."/>
            <person name="Hartog M."/>
            <person name="Hontelez J."/>
            <person name="Verver J."/>
            <person name="Yang W.-C."/>
            <person name="Schijlen E."/>
            <person name="Repin R."/>
            <person name="Schilthuizen M."/>
            <person name="Schranz E."/>
            <person name="Heidstra R."/>
            <person name="Miyata K."/>
            <person name="Fedorova E."/>
            <person name="Kohlen W."/>
            <person name="Bisseling T."/>
            <person name="Smit S."/>
            <person name="Geurts R."/>
        </authorList>
    </citation>
    <scope>NUCLEOTIDE SEQUENCE [LARGE SCALE GENOMIC DNA]</scope>
    <source>
        <strain evidence="3">cv. WU1-14</strain>
    </source>
</reference>
<keyword evidence="3" id="KW-1185">Reference proteome</keyword>
<dbReference type="OrthoDB" id="10286371at2759"/>
<comment type="caution">
    <text evidence="2">The sequence shown here is derived from an EMBL/GenBank/DDBJ whole genome shotgun (WGS) entry which is preliminary data.</text>
</comment>